<dbReference type="Proteomes" id="UP001385951">
    <property type="component" value="Unassembled WGS sequence"/>
</dbReference>
<accession>A0AAW0FZG3</accession>
<gene>
    <name evidence="2" type="ORF">QCA50_013395</name>
</gene>
<evidence type="ECO:0000313" key="2">
    <source>
        <dbReference type="EMBL" id="KAK7683559.1"/>
    </source>
</evidence>
<reference evidence="2 3" key="1">
    <citation type="submission" date="2022-09" db="EMBL/GenBank/DDBJ databases">
        <authorList>
            <person name="Palmer J.M."/>
        </authorList>
    </citation>
    <scope>NUCLEOTIDE SEQUENCE [LARGE SCALE GENOMIC DNA]</scope>
    <source>
        <strain evidence="2 3">DSM 7382</strain>
    </source>
</reference>
<evidence type="ECO:0000256" key="1">
    <source>
        <dbReference type="SAM" id="MobiDB-lite"/>
    </source>
</evidence>
<keyword evidence="3" id="KW-1185">Reference proteome</keyword>
<organism evidence="2 3">
    <name type="scientific">Cerrena zonata</name>
    <dbReference type="NCBI Taxonomy" id="2478898"/>
    <lineage>
        <taxon>Eukaryota</taxon>
        <taxon>Fungi</taxon>
        <taxon>Dikarya</taxon>
        <taxon>Basidiomycota</taxon>
        <taxon>Agaricomycotina</taxon>
        <taxon>Agaricomycetes</taxon>
        <taxon>Polyporales</taxon>
        <taxon>Cerrenaceae</taxon>
        <taxon>Cerrena</taxon>
    </lineage>
</organism>
<name>A0AAW0FZG3_9APHY</name>
<feature type="region of interest" description="Disordered" evidence="1">
    <location>
        <begin position="1"/>
        <end position="182"/>
    </location>
</feature>
<comment type="caution">
    <text evidence="2">The sequence shown here is derived from an EMBL/GenBank/DDBJ whole genome shotgun (WGS) entry which is preliminary data.</text>
</comment>
<dbReference type="EMBL" id="JASBNA010000030">
    <property type="protein sequence ID" value="KAK7683559.1"/>
    <property type="molecule type" value="Genomic_DNA"/>
</dbReference>
<proteinExistence type="predicted"/>
<protein>
    <submittedName>
        <fullName evidence="2">Uncharacterized protein</fullName>
    </submittedName>
</protein>
<feature type="compositionally biased region" description="Basic and acidic residues" evidence="1">
    <location>
        <begin position="1"/>
        <end position="11"/>
    </location>
</feature>
<sequence>MSSITDQHHNDYVGSDANAGRIPGANKATTGHHFVSVFPKEGANNQSTGERRPQEHLPPPTGRDLPPNAGRRAPSDQQTEFAPNAYMPGNNIAPNEDIYHQTNLPPQPLDPAPGSNTVIDRDPWAQKASAADTLQGATSKDVHGGIGQPFGGQTSAELHHDGNQHRKRNLQGTGQYGDAGDL</sequence>
<evidence type="ECO:0000313" key="3">
    <source>
        <dbReference type="Proteomes" id="UP001385951"/>
    </source>
</evidence>
<dbReference type="AlphaFoldDB" id="A0AAW0FZG3"/>